<evidence type="ECO:0000256" key="5">
    <source>
        <dbReference type="SAM" id="Phobius"/>
    </source>
</evidence>
<protein>
    <recommendedName>
        <fullName evidence="7">Sec-independent protein translocase protein TatC</fullName>
    </recommendedName>
</protein>
<dbReference type="GO" id="GO:0065002">
    <property type="term" value="P:intracellular protein transmembrane transport"/>
    <property type="evidence" value="ECO:0007669"/>
    <property type="project" value="TreeGrafter"/>
</dbReference>
<comment type="caution">
    <text evidence="6">The sequence shown here is derived from an EMBL/GenBank/DDBJ whole genome shotgun (WGS) entry which is preliminary data.</text>
</comment>
<dbReference type="GO" id="GO:0043953">
    <property type="term" value="P:protein transport by the Tat complex"/>
    <property type="evidence" value="ECO:0007669"/>
    <property type="project" value="TreeGrafter"/>
</dbReference>
<accession>A0A0F9DCA7</accession>
<dbReference type="EMBL" id="LAZR01040074">
    <property type="protein sequence ID" value="KKL15411.1"/>
    <property type="molecule type" value="Genomic_DNA"/>
</dbReference>
<evidence type="ECO:0000256" key="2">
    <source>
        <dbReference type="ARBA" id="ARBA00022692"/>
    </source>
</evidence>
<dbReference type="NCBIfam" id="TIGR00945">
    <property type="entry name" value="tatC"/>
    <property type="match status" value="1"/>
</dbReference>
<evidence type="ECO:0000313" key="6">
    <source>
        <dbReference type="EMBL" id="KKL15411.1"/>
    </source>
</evidence>
<feature type="transmembrane region" description="Helical" evidence="5">
    <location>
        <begin position="208"/>
        <end position="232"/>
    </location>
</feature>
<keyword evidence="3 5" id="KW-1133">Transmembrane helix</keyword>
<organism evidence="6">
    <name type="scientific">marine sediment metagenome</name>
    <dbReference type="NCBI Taxonomy" id="412755"/>
    <lineage>
        <taxon>unclassified sequences</taxon>
        <taxon>metagenomes</taxon>
        <taxon>ecological metagenomes</taxon>
    </lineage>
</organism>
<feature type="transmembrane region" description="Helical" evidence="5">
    <location>
        <begin position="100"/>
        <end position="120"/>
    </location>
</feature>
<dbReference type="PANTHER" id="PTHR30371:SF0">
    <property type="entry name" value="SEC-INDEPENDENT PROTEIN TRANSLOCASE PROTEIN TATC, CHLOROPLASTIC-RELATED"/>
    <property type="match status" value="1"/>
</dbReference>
<dbReference type="GO" id="GO:0009977">
    <property type="term" value="F:proton motive force dependent protein transmembrane transporter activity"/>
    <property type="evidence" value="ECO:0007669"/>
    <property type="project" value="TreeGrafter"/>
</dbReference>
<dbReference type="GO" id="GO:0033281">
    <property type="term" value="C:TAT protein transport complex"/>
    <property type="evidence" value="ECO:0007669"/>
    <property type="project" value="TreeGrafter"/>
</dbReference>
<proteinExistence type="inferred from homology"/>
<keyword evidence="2 5" id="KW-0812">Transmembrane</keyword>
<dbReference type="PANTHER" id="PTHR30371">
    <property type="entry name" value="SEC-INDEPENDENT PROTEIN TRANSLOCASE PROTEIN TATC"/>
    <property type="match status" value="1"/>
</dbReference>
<evidence type="ECO:0000256" key="1">
    <source>
        <dbReference type="ARBA" id="ARBA00004141"/>
    </source>
</evidence>
<dbReference type="AlphaFoldDB" id="A0A0F9DCA7"/>
<dbReference type="Pfam" id="PF00902">
    <property type="entry name" value="TatC"/>
    <property type="match status" value="1"/>
</dbReference>
<feature type="transmembrane region" description="Helical" evidence="5">
    <location>
        <begin position="148"/>
        <end position="173"/>
    </location>
</feature>
<keyword evidence="4 5" id="KW-0472">Membrane</keyword>
<evidence type="ECO:0008006" key="7">
    <source>
        <dbReference type="Google" id="ProtNLM"/>
    </source>
</evidence>
<name>A0A0F9DCA7_9ZZZZ</name>
<evidence type="ECO:0000256" key="3">
    <source>
        <dbReference type="ARBA" id="ARBA00022989"/>
    </source>
</evidence>
<feature type="transmembrane region" description="Helical" evidence="5">
    <location>
        <begin position="68"/>
        <end position="93"/>
    </location>
</feature>
<dbReference type="InterPro" id="IPR002033">
    <property type="entry name" value="TatC"/>
</dbReference>
<dbReference type="HAMAP" id="MF_00902">
    <property type="entry name" value="TatC"/>
    <property type="match status" value="1"/>
</dbReference>
<feature type="transmembrane region" description="Helical" evidence="5">
    <location>
        <begin position="185"/>
        <end position="202"/>
    </location>
</feature>
<comment type="subcellular location">
    <subcellularLocation>
        <location evidence="1">Membrane</location>
        <topology evidence="1">Multi-pass membrane protein</topology>
    </subcellularLocation>
</comment>
<reference evidence="6" key="1">
    <citation type="journal article" date="2015" name="Nature">
        <title>Complex archaea that bridge the gap between prokaryotes and eukaryotes.</title>
        <authorList>
            <person name="Spang A."/>
            <person name="Saw J.H."/>
            <person name="Jorgensen S.L."/>
            <person name="Zaremba-Niedzwiedzka K."/>
            <person name="Martijn J."/>
            <person name="Lind A.E."/>
            <person name="van Eijk R."/>
            <person name="Schleper C."/>
            <person name="Guy L."/>
            <person name="Ettema T.J."/>
        </authorList>
    </citation>
    <scope>NUCLEOTIDE SEQUENCE</scope>
</reference>
<dbReference type="PRINTS" id="PR01840">
    <property type="entry name" value="TATCFAMILY"/>
</dbReference>
<sequence length="244" mass="27775">MSKDMTLWEHFGELRKRIVLSLIALTIFSTLSYYYWPVLLELLTRPADIKDKLVYLNLMEPFVSRFKLALWSGFLISFPFILYQVMAFVVPGLKRAEKGFVFVMSFFMVILFFGGVYFGYEYVLGIGITWLEAQGAGLIKANLTVSQYISFVGLFLLAFGASFETPIITVILVRLGVVRPIQLVKHWRIAIVVILLFSAIATPDWSPITMGLMAIPMFGLYVLGVILSFIFAPRKKKELQQNKA</sequence>
<evidence type="ECO:0000256" key="4">
    <source>
        <dbReference type="ARBA" id="ARBA00023136"/>
    </source>
</evidence>
<gene>
    <name evidence="6" type="ORF">LCGC14_2505850</name>
</gene>
<feature type="transmembrane region" description="Helical" evidence="5">
    <location>
        <begin position="18"/>
        <end position="36"/>
    </location>
</feature>